<dbReference type="Proteomes" id="UP000076420">
    <property type="component" value="Unassembled WGS sequence"/>
</dbReference>
<feature type="chain" id="PRO_5012519307" description="DUF4773 domain-containing protein" evidence="1">
    <location>
        <begin position="22"/>
        <end position="224"/>
    </location>
</feature>
<dbReference type="EnsemblMetazoa" id="BGLB012875-RB">
    <property type="protein sequence ID" value="BGLB012875-PB"/>
    <property type="gene ID" value="BGLB012875"/>
</dbReference>
<dbReference type="AlphaFoldDB" id="A0A2C9K457"/>
<dbReference type="PANTHER" id="PTHR36299:SF2">
    <property type="entry name" value="DUF4773 DOMAIN-CONTAINING PROTEIN"/>
    <property type="match status" value="1"/>
</dbReference>
<feature type="domain" description="DUF4773" evidence="2">
    <location>
        <begin position="97"/>
        <end position="211"/>
    </location>
</feature>
<dbReference type="InterPro" id="IPR031941">
    <property type="entry name" value="DUF4773"/>
</dbReference>
<dbReference type="VEuPathDB" id="VectorBase:BGLAX_040156"/>
<dbReference type="OrthoDB" id="5952164at2759"/>
<dbReference type="KEGG" id="bgt:106050516"/>
<dbReference type="VEuPathDB" id="VectorBase:BGLB012875"/>
<name>A0A2C9K457_BIOGL</name>
<reference evidence="3" key="1">
    <citation type="submission" date="2020-05" db="UniProtKB">
        <authorList>
            <consortium name="EnsemblMetazoa"/>
        </authorList>
    </citation>
    <scope>IDENTIFICATION</scope>
    <source>
        <strain evidence="3">BB02</strain>
    </source>
</reference>
<feature type="signal peptide" evidence="1">
    <location>
        <begin position="1"/>
        <end position="21"/>
    </location>
</feature>
<evidence type="ECO:0000313" key="4">
    <source>
        <dbReference type="Proteomes" id="UP000076420"/>
    </source>
</evidence>
<sequence>MNNLVLAALLVVFFGIVPVRANILQSQDVLKVFREAQRMGLKLDTKVGQTVDMIIKPELQQTLQGYHEVMDELTHKMKKISNDYHKVVAGVSFRDSNCWCVNYTCGCCYNLVVEQISLNDTGCLNITYLVDEYGFEFTFTLNGKVVIDRKISVKNPPPICAAIPYVHNLASLCLRFYNLDYVDQHFSGCASIEAELEGVVVKTIELGCFRIPPTFNNSLAHINH</sequence>
<accession>A0A2C9K457</accession>
<dbReference type="PANTHER" id="PTHR36299">
    <property type="entry name" value="AGAP008005-PA"/>
    <property type="match status" value="1"/>
</dbReference>
<evidence type="ECO:0000259" key="2">
    <source>
        <dbReference type="Pfam" id="PF15998"/>
    </source>
</evidence>
<dbReference type="RefSeq" id="XP_013060941.2">
    <property type="nucleotide sequence ID" value="XM_013205487.2"/>
</dbReference>
<protein>
    <recommendedName>
        <fullName evidence="2">DUF4773 domain-containing protein</fullName>
    </recommendedName>
</protein>
<dbReference type="Pfam" id="PF15998">
    <property type="entry name" value="DUF4773"/>
    <property type="match status" value="1"/>
</dbReference>
<evidence type="ECO:0000256" key="1">
    <source>
        <dbReference type="SAM" id="SignalP"/>
    </source>
</evidence>
<gene>
    <name evidence="3" type="primary">106050516</name>
</gene>
<proteinExistence type="predicted"/>
<organism evidence="3 4">
    <name type="scientific">Biomphalaria glabrata</name>
    <name type="common">Bloodfluke planorb</name>
    <name type="synonym">Freshwater snail</name>
    <dbReference type="NCBI Taxonomy" id="6526"/>
    <lineage>
        <taxon>Eukaryota</taxon>
        <taxon>Metazoa</taxon>
        <taxon>Spiralia</taxon>
        <taxon>Lophotrochozoa</taxon>
        <taxon>Mollusca</taxon>
        <taxon>Gastropoda</taxon>
        <taxon>Heterobranchia</taxon>
        <taxon>Euthyneura</taxon>
        <taxon>Panpulmonata</taxon>
        <taxon>Hygrophila</taxon>
        <taxon>Lymnaeoidea</taxon>
        <taxon>Planorbidae</taxon>
        <taxon>Biomphalaria</taxon>
    </lineage>
</organism>
<keyword evidence="1" id="KW-0732">Signal</keyword>
<evidence type="ECO:0000313" key="3">
    <source>
        <dbReference type="EnsemblMetazoa" id="BGLB012875-PB"/>
    </source>
</evidence>